<dbReference type="GO" id="GO:0051301">
    <property type="term" value="P:cell division"/>
    <property type="evidence" value="ECO:0007669"/>
    <property type="project" value="UniProtKB-KW"/>
</dbReference>
<evidence type="ECO:0000256" key="11">
    <source>
        <dbReference type="ARBA" id="ARBA00023306"/>
    </source>
</evidence>
<gene>
    <name evidence="16" type="ORF">G3574_24830</name>
</gene>
<evidence type="ECO:0000256" key="9">
    <source>
        <dbReference type="ARBA" id="ARBA00022989"/>
    </source>
</evidence>
<protein>
    <recommendedName>
        <fullName evidence="4 12">Cell division protein FtsX</fullName>
    </recommendedName>
</protein>
<keyword evidence="17" id="KW-1185">Reference proteome</keyword>
<sequence>MRTWLQQHGRALGDALRHLGRAPGGFFLNVLVVAIALALPFGGLTILENVRPISEQLAVEPEISIFLTADTPRDRAQALAGQIRRLVQEQRTTGKLEFIPREKALSLLKDKTGMSDAITALGENPLPDAYVLRLAGFKDAGDAGRVDQLAVQLKALPGVEYVQVDSAWVKRLAALMDLLRLALLFLAATLSVVVIAVVFNTIRLQVLTQREEIVVCRLFGATDAYICRPFFYSGALLGIAAGAAALLFVWAALRPMNGAIAEFARLYASEFRLVPLDWQLIAFLLALSGVLGLLGAWLCVRQHLSRLS</sequence>
<dbReference type="PIRSF" id="PIRSF003097">
    <property type="entry name" value="FtsX"/>
    <property type="match status" value="1"/>
</dbReference>
<keyword evidence="10 12" id="KW-0472">Membrane</keyword>
<feature type="transmembrane region" description="Helical" evidence="13">
    <location>
        <begin position="280"/>
        <end position="300"/>
    </location>
</feature>
<keyword evidence="11 12" id="KW-0131">Cell cycle</keyword>
<evidence type="ECO:0000256" key="6">
    <source>
        <dbReference type="ARBA" id="ARBA00022519"/>
    </source>
</evidence>
<feature type="transmembrane region" description="Helical" evidence="13">
    <location>
        <begin position="178"/>
        <end position="202"/>
    </location>
</feature>
<dbReference type="EMBL" id="JAAIVB010000079">
    <property type="protein sequence ID" value="NEX64321.1"/>
    <property type="molecule type" value="Genomic_DNA"/>
</dbReference>
<evidence type="ECO:0000313" key="17">
    <source>
        <dbReference type="Proteomes" id="UP000482155"/>
    </source>
</evidence>
<reference evidence="16 17" key="1">
    <citation type="submission" date="2020-02" db="EMBL/GenBank/DDBJ databases">
        <authorList>
            <person name="Kim M.K."/>
        </authorList>
    </citation>
    <scope>NUCLEOTIDE SEQUENCE [LARGE SCALE GENOMIC DNA]</scope>
    <source>
        <strain evidence="16 17">17J57-3</strain>
    </source>
</reference>
<comment type="caution">
    <text evidence="16">The sequence shown here is derived from an EMBL/GenBank/DDBJ whole genome shotgun (WGS) entry which is preliminary data.</text>
</comment>
<keyword evidence="6 12" id="KW-0997">Cell inner membrane</keyword>
<evidence type="ECO:0000256" key="8">
    <source>
        <dbReference type="ARBA" id="ARBA00022692"/>
    </source>
</evidence>
<feature type="transmembrane region" description="Helical" evidence="13">
    <location>
        <begin position="26"/>
        <end position="47"/>
    </location>
</feature>
<evidence type="ECO:0000256" key="3">
    <source>
        <dbReference type="ARBA" id="ARBA00011160"/>
    </source>
</evidence>
<dbReference type="GO" id="GO:0032153">
    <property type="term" value="C:cell division site"/>
    <property type="evidence" value="ECO:0007669"/>
    <property type="project" value="TreeGrafter"/>
</dbReference>
<dbReference type="Gene3D" id="3.30.70.3040">
    <property type="match status" value="1"/>
</dbReference>
<evidence type="ECO:0000256" key="12">
    <source>
        <dbReference type="PIRNR" id="PIRNR003097"/>
    </source>
</evidence>
<comment type="function">
    <text evidence="12">Part of the ABC transporter FtsEX involved in cellular division.</text>
</comment>
<proteinExistence type="inferred from homology"/>
<dbReference type="PANTHER" id="PTHR47755:SF1">
    <property type="entry name" value="CELL DIVISION PROTEIN FTSX"/>
    <property type="match status" value="1"/>
</dbReference>
<feature type="domain" description="ABC3 transporter permease C-terminal" evidence="14">
    <location>
        <begin position="185"/>
        <end position="302"/>
    </location>
</feature>
<evidence type="ECO:0000313" key="16">
    <source>
        <dbReference type="EMBL" id="NEX64321.1"/>
    </source>
</evidence>
<dbReference type="GO" id="GO:0005886">
    <property type="term" value="C:plasma membrane"/>
    <property type="evidence" value="ECO:0007669"/>
    <property type="project" value="UniProtKB-SubCell"/>
</dbReference>
<evidence type="ECO:0000259" key="14">
    <source>
        <dbReference type="Pfam" id="PF02687"/>
    </source>
</evidence>
<feature type="transmembrane region" description="Helical" evidence="13">
    <location>
        <begin position="230"/>
        <end position="253"/>
    </location>
</feature>
<evidence type="ECO:0000256" key="4">
    <source>
        <dbReference type="ARBA" id="ARBA00021907"/>
    </source>
</evidence>
<comment type="similarity">
    <text evidence="2 12">Belongs to the ABC-4 integral membrane protein family. FtsX subfamily.</text>
</comment>
<dbReference type="InterPro" id="IPR004513">
    <property type="entry name" value="FtsX"/>
</dbReference>
<dbReference type="InterPro" id="IPR003838">
    <property type="entry name" value="ABC3_permease_C"/>
</dbReference>
<evidence type="ECO:0000259" key="15">
    <source>
        <dbReference type="Pfam" id="PF18075"/>
    </source>
</evidence>
<evidence type="ECO:0000256" key="13">
    <source>
        <dbReference type="SAM" id="Phobius"/>
    </source>
</evidence>
<dbReference type="RefSeq" id="WP_163968254.1">
    <property type="nucleotide sequence ID" value="NZ_JAAIVB010000079.1"/>
</dbReference>
<accession>A0A6B3SUW9</accession>
<comment type="subunit">
    <text evidence="3">Forms a membrane-associated complex with FtsE.</text>
</comment>
<feature type="domain" description="FtsX extracellular" evidence="15">
    <location>
        <begin position="62"/>
        <end position="162"/>
    </location>
</feature>
<dbReference type="NCBIfam" id="TIGR00439">
    <property type="entry name" value="FtsX_Gneg"/>
    <property type="match status" value="1"/>
</dbReference>
<comment type="subcellular location">
    <subcellularLocation>
        <location evidence="1">Cell inner membrane</location>
        <topology evidence="1">Multi-pass membrane protein</topology>
    </subcellularLocation>
</comment>
<dbReference type="InterPro" id="IPR047590">
    <property type="entry name" value="FtsX_proteobact-type"/>
</dbReference>
<dbReference type="Pfam" id="PF02687">
    <property type="entry name" value="FtsX"/>
    <property type="match status" value="1"/>
</dbReference>
<dbReference type="Proteomes" id="UP000482155">
    <property type="component" value="Unassembled WGS sequence"/>
</dbReference>
<evidence type="ECO:0000256" key="1">
    <source>
        <dbReference type="ARBA" id="ARBA00004429"/>
    </source>
</evidence>
<keyword evidence="9 13" id="KW-1133">Transmembrane helix</keyword>
<organism evidence="16 17">
    <name type="scientific">Noviherbaspirillum galbum</name>
    <dbReference type="NCBI Taxonomy" id="2709383"/>
    <lineage>
        <taxon>Bacteria</taxon>
        <taxon>Pseudomonadati</taxon>
        <taxon>Pseudomonadota</taxon>
        <taxon>Betaproteobacteria</taxon>
        <taxon>Burkholderiales</taxon>
        <taxon>Oxalobacteraceae</taxon>
        <taxon>Noviherbaspirillum</taxon>
    </lineage>
</organism>
<name>A0A6B3SUW9_9BURK</name>
<dbReference type="AlphaFoldDB" id="A0A6B3SUW9"/>
<dbReference type="Pfam" id="PF18075">
    <property type="entry name" value="FtsX_ECD"/>
    <property type="match status" value="1"/>
</dbReference>
<evidence type="ECO:0000256" key="7">
    <source>
        <dbReference type="ARBA" id="ARBA00022618"/>
    </source>
</evidence>
<dbReference type="PANTHER" id="PTHR47755">
    <property type="entry name" value="CELL DIVISION PROTEIN FTSX"/>
    <property type="match status" value="1"/>
</dbReference>
<evidence type="ECO:0000256" key="2">
    <source>
        <dbReference type="ARBA" id="ARBA00007379"/>
    </source>
</evidence>
<keyword evidence="8 13" id="KW-0812">Transmembrane</keyword>
<evidence type="ECO:0000256" key="10">
    <source>
        <dbReference type="ARBA" id="ARBA00023136"/>
    </source>
</evidence>
<keyword evidence="7 12" id="KW-0132">Cell division</keyword>
<keyword evidence="5 12" id="KW-1003">Cell membrane</keyword>
<dbReference type="InterPro" id="IPR040690">
    <property type="entry name" value="FtsX_ECD"/>
</dbReference>
<evidence type="ECO:0000256" key="5">
    <source>
        <dbReference type="ARBA" id="ARBA00022475"/>
    </source>
</evidence>